<organism evidence="3 4">
    <name type="scientific">Dioszegia hungarica</name>
    <dbReference type="NCBI Taxonomy" id="4972"/>
    <lineage>
        <taxon>Eukaryota</taxon>
        <taxon>Fungi</taxon>
        <taxon>Dikarya</taxon>
        <taxon>Basidiomycota</taxon>
        <taxon>Agaricomycotina</taxon>
        <taxon>Tremellomycetes</taxon>
        <taxon>Tremellales</taxon>
        <taxon>Bulleribasidiaceae</taxon>
        <taxon>Dioszegia</taxon>
    </lineage>
</organism>
<evidence type="ECO:0000313" key="3">
    <source>
        <dbReference type="EMBL" id="KAI9634877.1"/>
    </source>
</evidence>
<dbReference type="Pfam" id="PF05348">
    <property type="entry name" value="UMP1"/>
    <property type="match status" value="1"/>
</dbReference>
<dbReference type="RefSeq" id="XP_052944654.1">
    <property type="nucleotide sequence ID" value="XM_053089770.1"/>
</dbReference>
<dbReference type="EMBL" id="JAKWFO010000006">
    <property type="protein sequence ID" value="KAI9634877.1"/>
    <property type="molecule type" value="Genomic_DNA"/>
</dbReference>
<protein>
    <submittedName>
        <fullName evidence="3">Chaperone</fullName>
    </submittedName>
</protein>
<dbReference type="GO" id="GO:0005634">
    <property type="term" value="C:nucleus"/>
    <property type="evidence" value="ECO:0007669"/>
    <property type="project" value="TreeGrafter"/>
</dbReference>
<dbReference type="GeneID" id="77728975"/>
<dbReference type="PANTHER" id="PTHR12828:SF3">
    <property type="entry name" value="PROTEASOME MATURATION PROTEIN"/>
    <property type="match status" value="1"/>
</dbReference>
<comment type="similarity">
    <text evidence="2">Belongs to the POMP/UMP1 family.</text>
</comment>
<name>A0AA38H5G6_9TREE</name>
<dbReference type="InterPro" id="IPR008012">
    <property type="entry name" value="Ump1"/>
</dbReference>
<proteinExistence type="inferred from homology"/>
<evidence type="ECO:0000313" key="4">
    <source>
        <dbReference type="Proteomes" id="UP001164286"/>
    </source>
</evidence>
<evidence type="ECO:0000256" key="2">
    <source>
        <dbReference type="ARBA" id="ARBA00043974"/>
    </source>
</evidence>
<dbReference type="Proteomes" id="UP001164286">
    <property type="component" value="Unassembled WGS sequence"/>
</dbReference>
<gene>
    <name evidence="3" type="ORF">MKK02DRAFT_37752</name>
</gene>
<dbReference type="PANTHER" id="PTHR12828">
    <property type="entry name" value="PROTEASOME MATURATION PROTEIN UMP1"/>
    <property type="match status" value="1"/>
</dbReference>
<comment type="caution">
    <text evidence="3">The sequence shown here is derived from an EMBL/GenBank/DDBJ whole genome shotgun (WGS) entry which is preliminary data.</text>
</comment>
<reference evidence="3" key="1">
    <citation type="journal article" date="2022" name="G3 (Bethesda)">
        <title>High quality genome of the basidiomycete yeast Dioszegia hungarica PDD-24b-2 isolated from cloud water.</title>
        <authorList>
            <person name="Jarrige D."/>
            <person name="Haridas S."/>
            <person name="Bleykasten-Grosshans C."/>
            <person name="Joly M."/>
            <person name="Nadalig T."/>
            <person name="Sancelme M."/>
            <person name="Vuilleumier S."/>
            <person name="Grigoriev I.V."/>
            <person name="Amato P."/>
            <person name="Bringel F."/>
        </authorList>
    </citation>
    <scope>NUCLEOTIDE SEQUENCE</scope>
    <source>
        <strain evidence="3">PDD-24b-2</strain>
    </source>
</reference>
<dbReference type="AlphaFoldDB" id="A0AA38H5G6"/>
<dbReference type="GO" id="GO:0043248">
    <property type="term" value="P:proteasome assembly"/>
    <property type="evidence" value="ECO:0007669"/>
    <property type="project" value="InterPro"/>
</dbReference>
<dbReference type="GO" id="GO:0005737">
    <property type="term" value="C:cytoplasm"/>
    <property type="evidence" value="ECO:0007669"/>
    <property type="project" value="TreeGrafter"/>
</dbReference>
<accession>A0AA38H5G6</accession>
<keyword evidence="1" id="KW-0143">Chaperone</keyword>
<evidence type="ECO:0000256" key="1">
    <source>
        <dbReference type="ARBA" id="ARBA00023186"/>
    </source>
</evidence>
<keyword evidence="4" id="KW-1185">Reference proteome</keyword>
<sequence length="153" mass="16187">MRLVPATTPVSNEQHLVSVAATAHPVTGTHDAMRYGLKTAAQGLAAGNQSPLQARLEKWASTQSSLNQTIQRANFGLAVPLRQAMEIKLVAENPHNPLMLSSSAHPVGGSHNLALEILSGADETLDAQDFMGGDRLLGEVVDVTSAMERSRGI</sequence>